<dbReference type="EMBL" id="CP107551">
    <property type="protein sequence ID" value="UYP20258.1"/>
    <property type="molecule type" value="Genomic_DNA"/>
</dbReference>
<evidence type="ECO:0000313" key="1">
    <source>
        <dbReference type="EMBL" id="UYP20258.1"/>
    </source>
</evidence>
<proteinExistence type="predicted"/>
<gene>
    <name evidence="1" type="ORF">OED52_06915</name>
</gene>
<name>A0ACD4DJN9_9NOCA</name>
<keyword evidence="1" id="KW-0812">Transmembrane</keyword>
<sequence>MSRQAANKQRTNKQRTNKQRTNKQRTNKQAANKQRRPVVLLRPVPRETPLHRVWAGTKVVSAAVLSVAVSFAPSWTGLGALLAVLVVGVLVARIPRGVVPTIPWWVFAFLAFGAVLNVVGGGLDAYVRSLLLGAGLLVLASLVGWTTRLSDLVDALPVLFAPLRLLRLPVDEWVAACALALRMLPTIRAELRVLFAARTVRGKPGIRNPAGWWHEVADSVGAVVSVSMRQIRDLGDALSVRGLRPATRPPLRLGPGDLVTVLVVAAACTVMFVWG</sequence>
<keyword evidence="2" id="KW-1185">Reference proteome</keyword>
<reference evidence="1" key="1">
    <citation type="submission" date="2022-10" db="EMBL/GenBank/DDBJ databases">
        <title>Rhodococcus ferula Z13 complete genome.</title>
        <authorList>
            <person name="Long X."/>
            <person name="Zang M."/>
        </authorList>
    </citation>
    <scope>NUCLEOTIDE SEQUENCE</scope>
    <source>
        <strain evidence="1">Z13</strain>
    </source>
</reference>
<organism evidence="1 2">
    <name type="scientific">Rhodococcus sacchari</name>
    <dbReference type="NCBI Taxonomy" id="2962047"/>
    <lineage>
        <taxon>Bacteria</taxon>
        <taxon>Bacillati</taxon>
        <taxon>Actinomycetota</taxon>
        <taxon>Actinomycetes</taxon>
        <taxon>Mycobacteriales</taxon>
        <taxon>Nocardiaceae</taxon>
        <taxon>Rhodococcus</taxon>
    </lineage>
</organism>
<protein>
    <submittedName>
        <fullName evidence="1">Energy-coupling factor transporter transmembrane protein EcfT</fullName>
    </submittedName>
</protein>
<evidence type="ECO:0000313" key="2">
    <source>
        <dbReference type="Proteomes" id="UP001156484"/>
    </source>
</evidence>
<accession>A0ACD4DJN9</accession>
<dbReference type="Proteomes" id="UP001156484">
    <property type="component" value="Chromosome"/>
</dbReference>
<keyword evidence="1" id="KW-0472">Membrane</keyword>